<gene>
    <name evidence="1" type="ORF">PR048_025595</name>
</gene>
<keyword evidence="2" id="KW-1185">Reference proteome</keyword>
<evidence type="ECO:0000313" key="2">
    <source>
        <dbReference type="Proteomes" id="UP001159363"/>
    </source>
</evidence>
<accession>A0ABQ9GRR1</accession>
<organism evidence="1 2">
    <name type="scientific">Dryococelus australis</name>
    <dbReference type="NCBI Taxonomy" id="614101"/>
    <lineage>
        <taxon>Eukaryota</taxon>
        <taxon>Metazoa</taxon>
        <taxon>Ecdysozoa</taxon>
        <taxon>Arthropoda</taxon>
        <taxon>Hexapoda</taxon>
        <taxon>Insecta</taxon>
        <taxon>Pterygota</taxon>
        <taxon>Neoptera</taxon>
        <taxon>Polyneoptera</taxon>
        <taxon>Phasmatodea</taxon>
        <taxon>Verophasmatodea</taxon>
        <taxon>Anareolatae</taxon>
        <taxon>Phasmatidae</taxon>
        <taxon>Eurycanthinae</taxon>
        <taxon>Dryococelus</taxon>
    </lineage>
</organism>
<proteinExistence type="predicted"/>
<name>A0ABQ9GRR1_9NEOP</name>
<evidence type="ECO:0000313" key="1">
    <source>
        <dbReference type="EMBL" id="KAJ8874729.1"/>
    </source>
</evidence>
<reference evidence="1 2" key="1">
    <citation type="submission" date="2023-02" db="EMBL/GenBank/DDBJ databases">
        <title>LHISI_Scaffold_Assembly.</title>
        <authorList>
            <person name="Stuart O.P."/>
            <person name="Cleave R."/>
            <person name="Magrath M.J.L."/>
            <person name="Mikheyev A.S."/>
        </authorList>
    </citation>
    <scope>NUCLEOTIDE SEQUENCE [LARGE SCALE GENOMIC DNA]</scope>
    <source>
        <strain evidence="1">Daus_M_001</strain>
        <tissue evidence="1">Leg muscle</tissue>
    </source>
</reference>
<protein>
    <submittedName>
        <fullName evidence="1">Uncharacterized protein</fullName>
    </submittedName>
</protein>
<comment type="caution">
    <text evidence="1">The sequence shown here is derived from an EMBL/GenBank/DDBJ whole genome shotgun (WGS) entry which is preliminary data.</text>
</comment>
<dbReference type="Proteomes" id="UP001159363">
    <property type="component" value="Chromosome 9"/>
</dbReference>
<sequence length="90" mass="11071">MSLYPDEECESFNLLKTSWQYQARQFFQNSTLHGVRYLRQEGRPFYERSKSEEIRLNFRYSITTWRVWWKTTYELSEWAIGNSIWNVSSI</sequence>
<dbReference type="EMBL" id="JARBHB010000010">
    <property type="protein sequence ID" value="KAJ8874729.1"/>
    <property type="molecule type" value="Genomic_DNA"/>
</dbReference>